<name>A0AA36J677_9DINO</name>
<organism evidence="3 4">
    <name type="scientific">Effrenium voratum</name>
    <dbReference type="NCBI Taxonomy" id="2562239"/>
    <lineage>
        <taxon>Eukaryota</taxon>
        <taxon>Sar</taxon>
        <taxon>Alveolata</taxon>
        <taxon>Dinophyceae</taxon>
        <taxon>Suessiales</taxon>
        <taxon>Symbiodiniaceae</taxon>
        <taxon>Effrenium</taxon>
    </lineage>
</organism>
<gene>
    <name evidence="3" type="ORF">EVOR1521_LOCUS23399</name>
</gene>
<comment type="caution">
    <text evidence="3">The sequence shown here is derived from an EMBL/GenBank/DDBJ whole genome shotgun (WGS) entry which is preliminary data.</text>
</comment>
<dbReference type="Proteomes" id="UP001178507">
    <property type="component" value="Unassembled WGS sequence"/>
</dbReference>
<evidence type="ECO:0000259" key="2">
    <source>
        <dbReference type="PROSITE" id="PS50076"/>
    </source>
</evidence>
<evidence type="ECO:0000313" key="3">
    <source>
        <dbReference type="EMBL" id="CAJ1399956.1"/>
    </source>
</evidence>
<sequence length="537" mass="60354">MAEKTLPASLPAAARAAKLPAITQKILERLRKQRDERAAGAAGAGAGAAVPGACEVPAPPQPPPQQQIIRVEGVELFGDEPWFDDPDTRRRLRESVVEAHREEKILVGPPADEVERICPSSGRILGAGAVLRLGGAHQGGYGEQDVAYAYRQLARALHPDKNPNLAAGAAFKRLSEAADELRQGLTEQRTTLQRLVAFAGRTASQEMLERPQEAIFAEACRVLHSVSSTAGEGHIDRLALNRAANLNSQKALLLASEWFQKPHLLEIFGGTSLRTAYDCAPKRYRAQFLCLINRLLVVEARQFGDGHIRAPWQQIMQNFPELALWRDFRDRLQLHIWDCSRDPAGDVRIYADEVDAAKEPKEPEMDDKTKAQKLLELYWQTCTGPTFQTAYDKLRHRGKMTLQLGVMQLMEEATQEVVTKLGLKEGWKFKQTVELVKEQVDDELRKKALELERMVDYPAGKLFGLEDRSRSRRSRRSRSRRRSRTHGGMRARRAIRETGRRTRTKVTKVTRVTRVTTVRRKNLSDKEASGMSVSVEI</sequence>
<dbReference type="CDD" id="cd06257">
    <property type="entry name" value="DnaJ"/>
    <property type="match status" value="1"/>
</dbReference>
<evidence type="ECO:0000313" key="4">
    <source>
        <dbReference type="Proteomes" id="UP001178507"/>
    </source>
</evidence>
<evidence type="ECO:0000256" key="1">
    <source>
        <dbReference type="SAM" id="MobiDB-lite"/>
    </source>
</evidence>
<dbReference type="SUPFAM" id="SSF46565">
    <property type="entry name" value="Chaperone J-domain"/>
    <property type="match status" value="1"/>
</dbReference>
<feature type="domain" description="J" evidence="2">
    <location>
        <begin position="120"/>
        <end position="196"/>
    </location>
</feature>
<dbReference type="AlphaFoldDB" id="A0AA36J677"/>
<dbReference type="InterPro" id="IPR036869">
    <property type="entry name" value="J_dom_sf"/>
</dbReference>
<dbReference type="Gene3D" id="1.10.287.110">
    <property type="entry name" value="DnaJ domain"/>
    <property type="match status" value="1"/>
</dbReference>
<accession>A0AA36J677</accession>
<keyword evidence="4" id="KW-1185">Reference proteome</keyword>
<dbReference type="InterPro" id="IPR001623">
    <property type="entry name" value="DnaJ_domain"/>
</dbReference>
<dbReference type="EMBL" id="CAUJNA010003353">
    <property type="protein sequence ID" value="CAJ1399956.1"/>
    <property type="molecule type" value="Genomic_DNA"/>
</dbReference>
<feature type="compositionally biased region" description="Basic residues" evidence="1">
    <location>
        <begin position="470"/>
        <end position="493"/>
    </location>
</feature>
<reference evidence="3" key="1">
    <citation type="submission" date="2023-08" db="EMBL/GenBank/DDBJ databases">
        <authorList>
            <person name="Chen Y."/>
            <person name="Shah S."/>
            <person name="Dougan E. K."/>
            <person name="Thang M."/>
            <person name="Chan C."/>
        </authorList>
    </citation>
    <scope>NUCLEOTIDE SEQUENCE</scope>
</reference>
<dbReference type="PROSITE" id="PS50076">
    <property type="entry name" value="DNAJ_2"/>
    <property type="match status" value="1"/>
</dbReference>
<protein>
    <recommendedName>
        <fullName evidence="2">J domain-containing protein</fullName>
    </recommendedName>
</protein>
<feature type="region of interest" description="Disordered" evidence="1">
    <location>
        <begin position="466"/>
        <end position="493"/>
    </location>
</feature>
<dbReference type="Pfam" id="PF00226">
    <property type="entry name" value="DnaJ"/>
    <property type="match status" value="1"/>
</dbReference>
<proteinExistence type="predicted"/>